<evidence type="ECO:0000313" key="7">
    <source>
        <dbReference type="Proteomes" id="UP000695000"/>
    </source>
</evidence>
<proteinExistence type="predicted"/>
<organism evidence="7 8">
    <name type="scientific">Nicrophorus vespilloides</name>
    <name type="common">Boreal carrion beetle</name>
    <dbReference type="NCBI Taxonomy" id="110193"/>
    <lineage>
        <taxon>Eukaryota</taxon>
        <taxon>Metazoa</taxon>
        <taxon>Ecdysozoa</taxon>
        <taxon>Arthropoda</taxon>
        <taxon>Hexapoda</taxon>
        <taxon>Insecta</taxon>
        <taxon>Pterygota</taxon>
        <taxon>Neoptera</taxon>
        <taxon>Endopterygota</taxon>
        <taxon>Coleoptera</taxon>
        <taxon>Polyphaga</taxon>
        <taxon>Staphyliniformia</taxon>
        <taxon>Silphidae</taxon>
        <taxon>Nicrophorinae</taxon>
        <taxon>Nicrophorus</taxon>
    </lineage>
</organism>
<dbReference type="PROSITE" id="PS00447">
    <property type="entry name" value="DNA_POLYMERASE_A"/>
    <property type="match status" value="1"/>
</dbReference>
<dbReference type="InterPro" id="IPR043502">
    <property type="entry name" value="DNA/RNA_pol_sf"/>
</dbReference>
<dbReference type="Pfam" id="PF18136">
    <property type="entry name" value="DNApol_Exo"/>
    <property type="match status" value="1"/>
</dbReference>
<dbReference type="InterPro" id="IPR019760">
    <property type="entry name" value="DNA-dir_DNA_pol_A_CS"/>
</dbReference>
<dbReference type="InterPro" id="IPR012337">
    <property type="entry name" value="RNaseH-like_sf"/>
</dbReference>
<name>A0ABM1M4Y2_NICVS</name>
<dbReference type="SMART" id="SM00482">
    <property type="entry name" value="POLAc"/>
    <property type="match status" value="1"/>
</dbReference>
<dbReference type="Gene3D" id="3.30.420.390">
    <property type="match status" value="2"/>
</dbReference>
<dbReference type="InterPro" id="IPR001098">
    <property type="entry name" value="DNA-dir_DNA_pol_A_palm_dom"/>
</dbReference>
<evidence type="ECO:0000256" key="4">
    <source>
        <dbReference type="ARBA" id="ARBA00022932"/>
    </source>
</evidence>
<dbReference type="PRINTS" id="PR00867">
    <property type="entry name" value="DNAPOLG"/>
</dbReference>
<accession>A0ABM1M4Y2</accession>
<protein>
    <recommendedName>
        <fullName evidence="1">DNA-directed DNA polymerase</fullName>
        <ecNumber evidence="1">2.7.7.7</ecNumber>
    </recommendedName>
    <alternativeName>
        <fullName evidence="5">Mitochondrial DNA polymerase catalytic subunit</fullName>
    </alternativeName>
</protein>
<dbReference type="InterPro" id="IPR041336">
    <property type="entry name" value="DNApol_Exo"/>
</dbReference>
<keyword evidence="3" id="KW-0548">Nucleotidyltransferase</keyword>
<keyword evidence="2" id="KW-0808">Transferase</keyword>
<dbReference type="PANTHER" id="PTHR10267:SF0">
    <property type="entry name" value="DNA POLYMERASE SUBUNIT GAMMA-1"/>
    <property type="match status" value="1"/>
</dbReference>
<dbReference type="PANTHER" id="PTHR10267">
    <property type="entry name" value="DNA POLYMERASE SUBUNIT GAMMA-1"/>
    <property type="match status" value="1"/>
</dbReference>
<dbReference type="InterPro" id="IPR002297">
    <property type="entry name" value="DNA-dir_DNA_pol_A_mt"/>
</dbReference>
<dbReference type="Gene3D" id="1.10.150.20">
    <property type="entry name" value="5' to 3' exonuclease, C-terminal subdomain"/>
    <property type="match status" value="1"/>
</dbReference>
<dbReference type="SUPFAM" id="SSF53098">
    <property type="entry name" value="Ribonuclease H-like"/>
    <property type="match status" value="1"/>
</dbReference>
<evidence type="ECO:0000259" key="6">
    <source>
        <dbReference type="SMART" id="SM00482"/>
    </source>
</evidence>
<keyword evidence="4" id="KW-0239">DNA-directed DNA polymerase</keyword>
<reference evidence="8" key="1">
    <citation type="submission" date="2025-08" db="UniProtKB">
        <authorList>
            <consortium name="RefSeq"/>
        </authorList>
    </citation>
    <scope>IDENTIFICATION</scope>
    <source>
        <tissue evidence="8">Whole Larva</tissue>
    </source>
</reference>
<feature type="domain" description="DNA-directed DNA polymerase family A palm" evidence="6">
    <location>
        <begin position="751"/>
        <end position="1009"/>
    </location>
</feature>
<evidence type="ECO:0000256" key="1">
    <source>
        <dbReference type="ARBA" id="ARBA00012417"/>
    </source>
</evidence>
<gene>
    <name evidence="8" type="primary">LOC108557569</name>
</gene>
<keyword evidence="7" id="KW-1185">Reference proteome</keyword>
<evidence type="ECO:0000256" key="3">
    <source>
        <dbReference type="ARBA" id="ARBA00022695"/>
    </source>
</evidence>
<evidence type="ECO:0000256" key="2">
    <source>
        <dbReference type="ARBA" id="ARBA00022679"/>
    </source>
</evidence>
<dbReference type="GeneID" id="108557569"/>
<dbReference type="RefSeq" id="XP_017769632.1">
    <property type="nucleotide sequence ID" value="XM_017914143.1"/>
</dbReference>
<dbReference type="Proteomes" id="UP000695000">
    <property type="component" value="Unplaced"/>
</dbReference>
<dbReference type="EC" id="2.7.7.7" evidence="1"/>
<dbReference type="SUPFAM" id="SSF56672">
    <property type="entry name" value="DNA/RNA polymerases"/>
    <property type="match status" value="1"/>
</dbReference>
<evidence type="ECO:0000313" key="8">
    <source>
        <dbReference type="RefSeq" id="XP_017769632.1"/>
    </source>
</evidence>
<evidence type="ECO:0000256" key="5">
    <source>
        <dbReference type="ARBA" id="ARBA00031966"/>
    </source>
</evidence>
<sequence>MMNMIRYLHTKTWETWRNPNVQKIVFQPDTDKLKRIKQKREIVPPMMSRVEKTSGPRYNYLDIQMISDSLYKQVFKNYSKPEFNATLIESCRKTLDKHEMYSKAGEVVNDIDLELPPMLGNNLEEHFLAIGEQQSKPYFEIVEKLMGTLPKRPKFWSFQQGWTRYVPGQNPVSVDYPLEDGIIFDVEVCVKSGKAPTLATAVSREAWYGWVSQELIDGSSKPQSDHQYTESSLIPLESTGKFSDDLLKPKVVIGHNVSYDRARIKEQYWLERTGLRFVDTMSLHVCVSGMTSYQRAVLKSKSEDNEDVSWKALSSLNSLNEVHNLYCGSYIDKETRNLFVEGTIIDIQREFSTVMDYCCNDVIATHNVLLELFPMFKERFPHPVTFAGMLELGTAYLPVNSNWLRYIEESQQTYEDLDIEGKMLLTKRADQACHLLHDDKYKDDIWMWDQDWEVKQFKIKKETAKRAKEMMLKRQVVPKEDEEDLDPLDFKFQYLEDMKDLIYKNQILSGYPSWYKKLCLKHNAPDWTPGPHLISTSMQITPKLLNLTWEGFPLHFIRGLGWGLLVPFNADCDDKTIPLRKLLEKCPLRTIKGQQGEMFDNNIRQLVQENLARKEYYSKVKKDQSDGVYDGSGIWCNTILEDSVFFFKLPHKDGAAYRVGNPLAKDFLNKFSENVLAGDTDGAEQVLAIARKLSYWRNNRDRIKEQMVVWLDEEMNYGSIIPQIVVCGTLTRRAVESTWMTASNAHKERIGSELRAMIQAPKGYKIVGADVDSQELWIASVIGDANHAKMHGATPLGWMTLSGSKADGTDMHSVTAKAVGISRDHAKVMNYARIYGAGQNFAERLLKQFNPSMSEGEARSKAVKMFNLTKGKRFYQIRPEYLHDFADIPYNKWQAYELAKIHGKHLHEMFFKPKWVDGTESAMFNRLEEIAGNFSPVTTFLNSRLSRALEPKYLPDDKFLPTRINWVVQSGAVDFLHLMLVCMRWIMKDDVRFCLSFHDEIRYIVPDEHKYRAALAMHVTNLLTRAFCSVRLGINDLPSSVAFFSSVEIDDVLRKESKHDCKTPSNPHGLDKGYGIPNGESLNINEAIEKAYNRKRKWFMKAERCREQ</sequence>